<sequence length="126" mass="14231">MFANAMMNPQIARYYETEPSIHPDTLARVDLFFLTNLDNHHTYRLKLPTASDAITPIHTAAGNRIAVGGMDVSFRRTRDDDTGRFCIPLSLLVIQRLAVAVLADQHLRHQTGFRDTLRDNLRGQTA</sequence>
<evidence type="ECO:0000313" key="1">
    <source>
        <dbReference type="EMBL" id="EWF90404.1"/>
    </source>
</evidence>
<gene>
    <name evidence="1" type="ORF">L373_02918</name>
</gene>
<evidence type="ECO:0000313" key="2">
    <source>
        <dbReference type="Proteomes" id="UP000020202"/>
    </source>
</evidence>
<dbReference type="AlphaFoldDB" id="A0A7H5ABW5"/>
<accession>A0A7H5ABW5</accession>
<name>A0A7H5ABW5_9ENTR</name>
<reference evidence="1 2" key="1">
    <citation type="submission" date="2014-01" db="EMBL/GenBank/DDBJ databases">
        <title>The Genome Sequence of Klebsiella oxytoca MGH 27.</title>
        <authorList>
            <consortium name="The Broad Institute Genomics Platform"/>
            <consortium name="The Broad Institute Genome Sequencing Center for Infectious Disease"/>
            <person name="Murphy C."/>
            <person name="Cosimi L."/>
            <person name="Cerqueira G."/>
            <person name="Feldgarden M."/>
            <person name="Earl A."/>
            <person name="Hung D."/>
            <person name="Onderdonk A.B."/>
            <person name="Ferraro M.J."/>
            <person name="Hooper D."/>
            <person name="Dekker J."/>
            <person name="O'Brien T."/>
            <person name="Huang S."/>
            <person name="Quan V."/>
            <person name="Ernst C."/>
            <person name="Delaney M."/>
            <person name="DuBois A."/>
            <person name="Kim D.S."/>
            <person name="Young S.K."/>
            <person name="Zeng Q."/>
            <person name="Gargeya S."/>
            <person name="Fitzgerald M."/>
            <person name="Abouelleil A."/>
            <person name="Alvarado L."/>
            <person name="Berlin A.M."/>
            <person name="Chapman S.B."/>
            <person name="Gainer-Dewar J."/>
            <person name="Goldberg J."/>
            <person name="Gnerre S."/>
            <person name="Griggs A."/>
            <person name="Gujja S."/>
            <person name="Hansen M."/>
            <person name="Howarth C."/>
            <person name="Imamovic A."/>
            <person name="Ireland A."/>
            <person name="Larimer J."/>
            <person name="McCowan C."/>
            <person name="Murphy C."/>
            <person name="Pearson M."/>
            <person name="Poon T.W."/>
            <person name="Priest M."/>
            <person name="Roberts A."/>
            <person name="Saif S."/>
            <person name="Shea T."/>
            <person name="Sykes S."/>
            <person name="Wortman J."/>
            <person name="Nusbaum C."/>
            <person name="Birren B."/>
        </authorList>
    </citation>
    <scope>NUCLEOTIDE SEQUENCE [LARGE SCALE GENOMIC DNA]</scope>
    <source>
        <strain evidence="1 2">MGH 27</strain>
    </source>
</reference>
<dbReference type="EMBL" id="JCNZ01000008">
    <property type="protein sequence ID" value="EWF90404.1"/>
    <property type="molecule type" value="Genomic_DNA"/>
</dbReference>
<dbReference type="Proteomes" id="UP000020202">
    <property type="component" value="Unassembled WGS sequence"/>
</dbReference>
<protein>
    <submittedName>
        <fullName evidence="1">Uncharacterized protein</fullName>
    </submittedName>
</protein>
<organism evidence="1 2">
    <name type="scientific">Klebsiella michiganensis</name>
    <dbReference type="NCBI Taxonomy" id="1134687"/>
    <lineage>
        <taxon>Bacteria</taxon>
        <taxon>Pseudomonadati</taxon>
        <taxon>Pseudomonadota</taxon>
        <taxon>Gammaproteobacteria</taxon>
        <taxon>Enterobacterales</taxon>
        <taxon>Enterobacteriaceae</taxon>
        <taxon>Klebsiella/Raoultella group</taxon>
        <taxon>Klebsiella</taxon>
    </lineage>
</organism>
<proteinExistence type="predicted"/>
<comment type="caution">
    <text evidence="1">The sequence shown here is derived from an EMBL/GenBank/DDBJ whole genome shotgun (WGS) entry which is preliminary data.</text>
</comment>